<reference evidence="2 3" key="1">
    <citation type="submission" date="2020-10" db="EMBL/GenBank/DDBJ databases">
        <title>Genome Sequencing of Rodentibacter spp. strain DSM111151.</title>
        <authorList>
            <person name="Benga L."/>
            <person name="Lautwein T."/>
        </authorList>
    </citation>
    <scope>NUCLEOTIDE SEQUENCE [LARGE SCALE GENOMIC DNA]</scope>
    <source>
        <strain evidence="2 3">DSM 111151</strain>
    </source>
</reference>
<name>A0ABX6UZZ0_9PAST</name>
<feature type="transmembrane region" description="Helical" evidence="1">
    <location>
        <begin position="43"/>
        <end position="60"/>
    </location>
</feature>
<evidence type="ECO:0000256" key="1">
    <source>
        <dbReference type="SAM" id="Phobius"/>
    </source>
</evidence>
<dbReference type="RefSeq" id="WP_194813213.1">
    <property type="nucleotide sequence ID" value="NZ_CP063056.1"/>
</dbReference>
<keyword evidence="1" id="KW-0812">Transmembrane</keyword>
<evidence type="ECO:0000313" key="3">
    <source>
        <dbReference type="Proteomes" id="UP000663069"/>
    </source>
</evidence>
<protein>
    <recommendedName>
        <fullName evidence="4">Methyl-accepting chemotaxis protein</fullName>
    </recommendedName>
</protein>
<evidence type="ECO:0008006" key="4">
    <source>
        <dbReference type="Google" id="ProtNLM"/>
    </source>
</evidence>
<organism evidence="2 3">
    <name type="scientific">Rodentibacter haemolyticus</name>
    <dbReference type="NCBI Taxonomy" id="2778911"/>
    <lineage>
        <taxon>Bacteria</taxon>
        <taxon>Pseudomonadati</taxon>
        <taxon>Pseudomonadota</taxon>
        <taxon>Gammaproteobacteria</taxon>
        <taxon>Pasteurellales</taxon>
        <taxon>Pasteurellaceae</taxon>
        <taxon>Rodentibacter</taxon>
    </lineage>
</organism>
<keyword evidence="1" id="KW-1133">Transmembrane helix</keyword>
<gene>
    <name evidence="2" type="ORF">IHV77_03825</name>
</gene>
<proteinExistence type="predicted"/>
<dbReference type="EMBL" id="CP063056">
    <property type="protein sequence ID" value="QPB43658.1"/>
    <property type="molecule type" value="Genomic_DNA"/>
</dbReference>
<dbReference type="Proteomes" id="UP000663069">
    <property type="component" value="Chromosome"/>
</dbReference>
<keyword evidence="3" id="KW-1185">Reference proteome</keyword>
<keyword evidence="1" id="KW-0472">Membrane</keyword>
<evidence type="ECO:0000313" key="2">
    <source>
        <dbReference type="EMBL" id="QPB43658.1"/>
    </source>
</evidence>
<sequence length="129" mass="14822">MKLTELINPPPSETYIKNSSRLVSGLFVIGGLLYYPTNGYGTVISLALALIVLFGQKMLLSQANKDFADMYQAKRLFEQTQNVDYLRFILARSEQMLKDNKVLSDKAKYEIKQLREFSEEQLTDENIMD</sequence>
<accession>A0ABX6UZZ0</accession>